<dbReference type="Proteomes" id="UP000277582">
    <property type="component" value="Unassembled WGS sequence"/>
</dbReference>
<organism evidence="2 3">
    <name type="scientific">Candidatus Methanodesulfokora washburnensis</name>
    <dbReference type="NCBI Taxonomy" id="2478471"/>
    <lineage>
        <taxon>Archaea</taxon>
        <taxon>Thermoproteota</taxon>
        <taxon>Candidatus Korarchaeia</taxon>
        <taxon>Candidatus Korarchaeia incertae sedis</taxon>
        <taxon>Candidatus Methanodesulfokora</taxon>
    </lineage>
</organism>
<dbReference type="RefSeq" id="WP_125671169.1">
    <property type="nucleotide sequence ID" value="NZ_RCOS01000075.1"/>
</dbReference>
<sequence length="431" mass="48796">MKPVMIVAGTRPEIIKLASVIESLEKLNIDYLFIWTGQHYDYELSRIFFEQFKLPEPDEVLQVGSGTHAEQTAKIMLGLEKLIKKHSPAIVTAEGDTNTVVATALTSLKCLVPFAHVEAGLRSWNMVMPEEVNRKIADTVATVHFAPTKLSLINLLFEGICPKNIYLTGNTIVDILCKYKNLVKEKGEAFLSEVGLDKNNYILVTLHRAENTDNPQRLGNILKALKYLSQQYNIIFPAHPRTKNRIMELGLAKYLQKVRIIKPLGYFEFLSLLANCKTVLTDSGGVQEEAFILKVPTVTLRYNTERPETTMYGLNKLAGADTELIVRLTLQQIGYAEKMRTLDIKNPFGDGHAGERIARILKEFSEKEIAIEEPDLRETPVVTYALLDDRTGIDSIFEPIIGFNEDGEPCIQAKDYWKLLAKVRRSYYRDE</sequence>
<dbReference type="NCBIfam" id="TIGR00236">
    <property type="entry name" value="wecB"/>
    <property type="match status" value="1"/>
</dbReference>
<evidence type="ECO:0000313" key="3">
    <source>
        <dbReference type="Proteomes" id="UP000277582"/>
    </source>
</evidence>
<dbReference type="InterPro" id="IPR003331">
    <property type="entry name" value="UDP_GlcNAc_Epimerase_2_dom"/>
</dbReference>
<evidence type="ECO:0000313" key="2">
    <source>
        <dbReference type="EMBL" id="RSN75395.1"/>
    </source>
</evidence>
<dbReference type="PANTHER" id="PTHR43174:SF1">
    <property type="entry name" value="UDP-N-ACETYLGLUCOSAMINE 2-EPIMERASE"/>
    <property type="match status" value="1"/>
</dbReference>
<dbReference type="SUPFAM" id="SSF53756">
    <property type="entry name" value="UDP-Glycosyltransferase/glycogen phosphorylase"/>
    <property type="match status" value="1"/>
</dbReference>
<dbReference type="PANTHER" id="PTHR43174">
    <property type="entry name" value="UDP-N-ACETYLGLUCOSAMINE 2-EPIMERASE"/>
    <property type="match status" value="1"/>
</dbReference>
<dbReference type="AlphaFoldDB" id="A0A429GNE7"/>
<name>A0A429GNE7_9CREN</name>
<keyword evidence="3" id="KW-1185">Reference proteome</keyword>
<dbReference type="Pfam" id="PF02350">
    <property type="entry name" value="Epimerase_2"/>
    <property type="match status" value="1"/>
</dbReference>
<dbReference type="GO" id="GO:0008761">
    <property type="term" value="F:UDP-N-acetylglucosamine 2-epimerase activity"/>
    <property type="evidence" value="ECO:0007669"/>
    <property type="project" value="UniProtKB-EC"/>
</dbReference>
<dbReference type="Gene3D" id="3.40.50.2000">
    <property type="entry name" value="Glycogen Phosphorylase B"/>
    <property type="match status" value="2"/>
</dbReference>
<protein>
    <submittedName>
        <fullName evidence="2">UDP-N-acetylglucosamine 2-epimerase (Non-hydrolyzing)</fullName>
        <ecNumber evidence="2">5.1.3.14</ecNumber>
    </submittedName>
</protein>
<evidence type="ECO:0000259" key="1">
    <source>
        <dbReference type="Pfam" id="PF02350"/>
    </source>
</evidence>
<dbReference type="CDD" id="cd03786">
    <property type="entry name" value="GTB_UDP-GlcNAc_2-Epimerase"/>
    <property type="match status" value="1"/>
</dbReference>
<dbReference type="EC" id="5.1.3.14" evidence="2"/>
<dbReference type="OrthoDB" id="7018at2157"/>
<gene>
    <name evidence="2" type="ORF">D6D85_06265</name>
</gene>
<dbReference type="EMBL" id="RCOS01000075">
    <property type="protein sequence ID" value="RSN75395.1"/>
    <property type="molecule type" value="Genomic_DNA"/>
</dbReference>
<comment type="caution">
    <text evidence="2">The sequence shown here is derived from an EMBL/GenBank/DDBJ whole genome shotgun (WGS) entry which is preliminary data.</text>
</comment>
<feature type="domain" description="UDP-N-acetylglucosamine 2-epimerase" evidence="1">
    <location>
        <begin position="28"/>
        <end position="362"/>
    </location>
</feature>
<accession>A0A429GNE7</accession>
<proteinExistence type="predicted"/>
<keyword evidence="2" id="KW-0413">Isomerase</keyword>
<reference evidence="2 3" key="1">
    <citation type="submission" date="2018-10" db="EMBL/GenBank/DDBJ databases">
        <title>Co-occurring genomic capacity for anaerobic methane metabolism and dissimilatory sulfite reduction discovered in the Korarchaeota.</title>
        <authorList>
            <person name="Mckay L.J."/>
            <person name="Dlakic M."/>
            <person name="Fields M.W."/>
            <person name="Delmont T.O."/>
            <person name="Eren A.M."/>
            <person name="Jay Z.J."/>
            <person name="Klingelsmith K.B."/>
            <person name="Rusch D.B."/>
            <person name="Inskeep W.P."/>
        </authorList>
    </citation>
    <scope>NUCLEOTIDE SEQUENCE [LARGE SCALE GENOMIC DNA]</scope>
    <source>
        <strain evidence="2 3">MDKW</strain>
    </source>
</reference>
<dbReference type="InterPro" id="IPR029767">
    <property type="entry name" value="WecB-like"/>
</dbReference>